<accession>V7PB30</accession>
<dbReference type="PANTHER" id="PTHR31652:SF0">
    <property type="entry name" value="LIMR FAMILY PROTEIN DDB_G0283707-RELATED"/>
    <property type="match status" value="1"/>
</dbReference>
<evidence type="ECO:0000256" key="5">
    <source>
        <dbReference type="SAM" id="Phobius"/>
    </source>
</evidence>
<organism evidence="6 7">
    <name type="scientific">Plasmodium yoelii 17X</name>
    <dbReference type="NCBI Taxonomy" id="1323249"/>
    <lineage>
        <taxon>Eukaryota</taxon>
        <taxon>Sar</taxon>
        <taxon>Alveolata</taxon>
        <taxon>Apicomplexa</taxon>
        <taxon>Aconoidasida</taxon>
        <taxon>Haemosporida</taxon>
        <taxon>Plasmodiidae</taxon>
        <taxon>Plasmodium</taxon>
        <taxon>Plasmodium (Vinckeia)</taxon>
    </lineage>
</organism>
<feature type="transmembrane region" description="Helical" evidence="5">
    <location>
        <begin position="80"/>
        <end position="105"/>
    </location>
</feature>
<evidence type="ECO:0008006" key="8">
    <source>
        <dbReference type="Google" id="ProtNLM"/>
    </source>
</evidence>
<dbReference type="Proteomes" id="UP000018538">
    <property type="component" value="Unassembled WGS sequence"/>
</dbReference>
<evidence type="ECO:0000256" key="1">
    <source>
        <dbReference type="ARBA" id="ARBA00004141"/>
    </source>
</evidence>
<feature type="transmembrane region" description="Helical" evidence="5">
    <location>
        <begin position="420"/>
        <end position="444"/>
    </location>
</feature>
<feature type="transmembrane region" description="Helical" evidence="5">
    <location>
        <begin position="363"/>
        <end position="384"/>
    </location>
</feature>
<sequence length="575" mass="68941">MDEYILLIFFIGCLILAGITGFRLLIICGHKNDNKIFVHKIMNFIIIIGYMICWILVLLFPIDIYFKLSTNVKKYLNIFIVYRILYLICLSYIFILTPILIIIYLNVNNNFQICDQNNLINIENEEIFKKKTIEEDYKMKGNYKMKENFKPIIKKWCKIFFIKIVPITFFFICLGFFLFFLTYLPFKKIKIKLNANDCKLWYQYILDTNKKYFLKYNIKKIEECQNIPTDMNIKMNINLNVNDHIILFTFLFGFILFSFYLGIGMFTFPFNLIYLYKNKKRKIKNNQLKDELTIINIKAKKLIQITEILEKNKIQIKKMNFFKSFYYHIKYIRQKKILNYIVHRLEKDYQNILDSYNNPNNQIYAFGYLLFGLIFLLLTISIIVHLIFYNIFNAIIEHNFLFSIYVFWDSLLQYLIINDYIVCSIIVYTLIVSYLLICALSGYIYFSTKLKLGLAFMLEKKNTYINFLLLHVCLFMVLSSGAVVFSAKLFRTYFTHTHALILFDLYLKNLGFIGELYKREILTYLTLTLNLLTVSLYFIPKKWSLLSLSTFFKPWELSQIQYEEVDLENNHLQKS</sequence>
<comment type="subcellular location">
    <subcellularLocation>
        <location evidence="1">Membrane</location>
        <topology evidence="1">Multi-pass membrane protein</topology>
    </subcellularLocation>
</comment>
<name>V7PB30_PLAYE</name>
<feature type="transmembrane region" description="Helical" evidence="5">
    <location>
        <begin position="390"/>
        <end position="408"/>
    </location>
</feature>
<feature type="transmembrane region" description="Helical" evidence="5">
    <location>
        <begin position="41"/>
        <end position="60"/>
    </location>
</feature>
<reference evidence="6 7" key="1">
    <citation type="submission" date="2013-11" db="EMBL/GenBank/DDBJ databases">
        <title>The Genome Sequence of Plasmodium yoelii 17X.</title>
        <authorList>
            <consortium name="The Broad Institute Genomics Platform"/>
            <consortium name="The Broad Institute Genome Sequencing Center for Infectious Disease"/>
            <person name="Neafsey D."/>
            <person name="Adams J."/>
            <person name="Walker B."/>
            <person name="Young S.K."/>
            <person name="Zeng Q."/>
            <person name="Gargeya S."/>
            <person name="Fitzgerald M."/>
            <person name="Haas B."/>
            <person name="Abouelleil A."/>
            <person name="Alvarado L."/>
            <person name="Chapman S.B."/>
            <person name="Gainer-Dewar J."/>
            <person name="Goldberg J."/>
            <person name="Griggs A."/>
            <person name="Gujja S."/>
            <person name="Hansen M."/>
            <person name="Howarth C."/>
            <person name="Imamovic A."/>
            <person name="Ireland A."/>
            <person name="Larimer J."/>
            <person name="McCowan C."/>
            <person name="Murphy C."/>
            <person name="Pearson M."/>
            <person name="Poon T.W."/>
            <person name="Priest M."/>
            <person name="Roberts A."/>
            <person name="Saif S."/>
            <person name="Shea T."/>
            <person name="Sykes S."/>
            <person name="Wortman J."/>
            <person name="Nusbaum C."/>
            <person name="Birren B."/>
        </authorList>
    </citation>
    <scope>NUCLEOTIDE SEQUENCE [LARGE SCALE GENOMIC DNA]</scope>
    <source>
        <strain evidence="6 7">17X</strain>
    </source>
</reference>
<dbReference type="PANTHER" id="PTHR31652">
    <property type="entry name" value="LIMR FAMILY PROTEIN DDB_G0283707-RELATED"/>
    <property type="match status" value="1"/>
</dbReference>
<proteinExistence type="predicted"/>
<evidence type="ECO:0000313" key="7">
    <source>
        <dbReference type="Proteomes" id="UP000018538"/>
    </source>
</evidence>
<dbReference type="AlphaFoldDB" id="V7PB30"/>
<keyword evidence="2 5" id="KW-0812">Transmembrane</keyword>
<protein>
    <recommendedName>
        <fullName evidence="8">LMBR1 domain-containing protein</fullName>
    </recommendedName>
</protein>
<feature type="transmembrane region" description="Helical" evidence="5">
    <location>
        <begin position="6"/>
        <end position="29"/>
    </location>
</feature>
<dbReference type="OrthoDB" id="73273at2759"/>
<keyword evidence="3 5" id="KW-1133">Transmembrane helix</keyword>
<evidence type="ECO:0000313" key="6">
    <source>
        <dbReference type="EMBL" id="ETB56771.1"/>
    </source>
</evidence>
<feature type="transmembrane region" description="Helical" evidence="5">
    <location>
        <begin position="521"/>
        <end position="539"/>
    </location>
</feature>
<evidence type="ECO:0000256" key="3">
    <source>
        <dbReference type="ARBA" id="ARBA00022989"/>
    </source>
</evidence>
<keyword evidence="7" id="KW-1185">Reference proteome</keyword>
<feature type="transmembrane region" description="Helical" evidence="5">
    <location>
        <begin position="245"/>
        <end position="276"/>
    </location>
</feature>
<feature type="transmembrane region" description="Helical" evidence="5">
    <location>
        <begin position="464"/>
        <end position="485"/>
    </location>
</feature>
<gene>
    <name evidence="6" type="ORF">YYC_05154</name>
</gene>
<keyword evidence="4 5" id="KW-0472">Membrane</keyword>
<dbReference type="EMBL" id="KI635811">
    <property type="protein sequence ID" value="ETB56771.1"/>
    <property type="molecule type" value="Genomic_DNA"/>
</dbReference>
<dbReference type="GO" id="GO:0016020">
    <property type="term" value="C:membrane"/>
    <property type="evidence" value="ECO:0007669"/>
    <property type="project" value="UniProtKB-SubCell"/>
</dbReference>
<feature type="transmembrane region" description="Helical" evidence="5">
    <location>
        <begin position="160"/>
        <end position="184"/>
    </location>
</feature>
<evidence type="ECO:0000256" key="2">
    <source>
        <dbReference type="ARBA" id="ARBA00022692"/>
    </source>
</evidence>
<evidence type="ECO:0000256" key="4">
    <source>
        <dbReference type="ARBA" id="ARBA00023136"/>
    </source>
</evidence>